<keyword evidence="2 8" id="KW-0813">Transport</keyword>
<dbReference type="Proteomes" id="UP000179797">
    <property type="component" value="Unassembled WGS sequence"/>
</dbReference>
<dbReference type="GO" id="GO:1904680">
    <property type="term" value="F:peptide transmembrane transporter activity"/>
    <property type="evidence" value="ECO:0007669"/>
    <property type="project" value="InterPro"/>
</dbReference>
<feature type="transmembrane region" description="Helical" evidence="9">
    <location>
        <begin position="117"/>
        <end position="135"/>
    </location>
</feature>
<feature type="transmembrane region" description="Helical" evidence="9">
    <location>
        <begin position="295"/>
        <end position="312"/>
    </location>
</feature>
<dbReference type="InterPro" id="IPR018456">
    <property type="entry name" value="PTR2_symporter_CS"/>
</dbReference>
<feature type="transmembrane region" description="Helical" evidence="9">
    <location>
        <begin position="410"/>
        <end position="433"/>
    </location>
</feature>
<keyword evidence="7 9" id="KW-0472">Membrane</keyword>
<sequence>MSKTTTGHPKGLYTLFATEFWERFSYYGMRGFFVLYLTAELINGGFGLDKKAAYSIYGIFTALVYITPIIGGILADKLIGQRKSIYIGALLMALGQFTMALSVATHHDMFLTREMSLYLGLGLLILGNGFFKPNISTMVGGLYSSNDPNKDSGFTIFYMGINLGAFVTNFIGGSLAENVGWQYGFIAAGVGMVISTIWFFLRETSIVSGETNLPVGMPPKDDPEAKNKLVSKDWSNILVYVAGITVFSYILVHIIITVDTDLIMNVVYALAVAGISYLGWTIFQNTSGKTEWSRVIVILALAVFNVVFWSGFEQAGTSFNTFANEYTNRNYLTGILGEEGIPASWFQSINAVFIIILAPLFTIIWDKLSQNKLNPRTPFKFAWSLVFLGIGFGVMAIANDTYNESQMLISPMWLVMVYFFHTVGELCMSPIGLSMITKLSPPKIVSVMMGLWMGSIALGNGLASQMTAISEKYGFDTFYFITIYALVAAVIAFLVSPILNKLMKGIH</sequence>
<keyword evidence="5" id="KW-0571">Peptide transport</keyword>
<dbReference type="RefSeq" id="WP_052431938.1">
    <property type="nucleotide sequence ID" value="NZ_JRYR02000001.1"/>
</dbReference>
<evidence type="ECO:0000256" key="2">
    <source>
        <dbReference type="ARBA" id="ARBA00022448"/>
    </source>
</evidence>
<dbReference type="Gene3D" id="1.20.1250.20">
    <property type="entry name" value="MFS general substrate transporter like domains"/>
    <property type="match status" value="1"/>
</dbReference>
<dbReference type="PANTHER" id="PTHR23517:SF15">
    <property type="entry name" value="PROTON-DEPENDENT OLIGOPEPTIDE FAMILY TRANSPORT PROTEIN"/>
    <property type="match status" value="1"/>
</dbReference>
<feature type="transmembrane region" description="Helical" evidence="9">
    <location>
        <begin position="262"/>
        <end position="283"/>
    </location>
</feature>
<feature type="transmembrane region" description="Helical" evidence="9">
    <location>
        <begin position="54"/>
        <end position="74"/>
    </location>
</feature>
<reference evidence="11 12" key="1">
    <citation type="journal article" date="2012" name="Int. J. Syst. Evol. Microbiol.">
        <title>Flammeovirga pacifica sp. nov., isolated from deep-sea sediment.</title>
        <authorList>
            <person name="Xu H."/>
            <person name="Fu Y."/>
            <person name="Yang N."/>
            <person name="Ding Z."/>
            <person name="Lai Q."/>
            <person name="Zeng R."/>
        </authorList>
    </citation>
    <scope>NUCLEOTIDE SEQUENCE [LARGE SCALE GENOMIC DNA]</scope>
    <source>
        <strain evidence="12">DSM 24597 / LMG 26175 / WPAGA1</strain>
    </source>
</reference>
<keyword evidence="4 8" id="KW-0812">Transmembrane</keyword>
<dbReference type="CDD" id="cd17346">
    <property type="entry name" value="MFS_DtpA_like"/>
    <property type="match status" value="1"/>
</dbReference>
<evidence type="ECO:0000256" key="5">
    <source>
        <dbReference type="ARBA" id="ARBA00022856"/>
    </source>
</evidence>
<feature type="domain" description="Major facilitator superfamily (MFS) profile" evidence="10">
    <location>
        <begin position="11"/>
        <end position="500"/>
    </location>
</feature>
<dbReference type="OrthoDB" id="9772725at2"/>
<evidence type="ECO:0000256" key="4">
    <source>
        <dbReference type="ARBA" id="ARBA00022692"/>
    </source>
</evidence>
<dbReference type="AlphaFoldDB" id="A0A1S1YXJ6"/>
<evidence type="ECO:0000256" key="3">
    <source>
        <dbReference type="ARBA" id="ARBA00022475"/>
    </source>
</evidence>
<feature type="transmembrane region" description="Helical" evidence="9">
    <location>
        <begin position="237"/>
        <end position="256"/>
    </location>
</feature>
<feature type="transmembrane region" description="Helical" evidence="9">
    <location>
        <begin position="377"/>
        <end position="398"/>
    </location>
</feature>
<evidence type="ECO:0000313" key="12">
    <source>
        <dbReference type="Proteomes" id="UP000179797"/>
    </source>
</evidence>
<keyword evidence="3" id="KW-1003">Cell membrane</keyword>
<evidence type="ECO:0000259" key="10">
    <source>
        <dbReference type="PROSITE" id="PS50850"/>
    </source>
</evidence>
<dbReference type="GO" id="GO:0006857">
    <property type="term" value="P:oligopeptide transport"/>
    <property type="evidence" value="ECO:0007669"/>
    <property type="project" value="InterPro"/>
</dbReference>
<dbReference type="EMBL" id="JRYR02000001">
    <property type="protein sequence ID" value="OHX65585.1"/>
    <property type="molecule type" value="Genomic_DNA"/>
</dbReference>
<comment type="similarity">
    <text evidence="8">Belongs to the major facilitator superfamily. Proton-dependent oligopeptide transporter (POT/PTR) (TC 2.A.17) family.</text>
</comment>
<keyword evidence="6 9" id="KW-1133">Transmembrane helix</keyword>
<dbReference type="InterPro" id="IPR036259">
    <property type="entry name" value="MFS_trans_sf"/>
</dbReference>
<feature type="transmembrane region" description="Helical" evidence="9">
    <location>
        <begin position="31"/>
        <end position="48"/>
    </location>
</feature>
<feature type="transmembrane region" description="Helical" evidence="9">
    <location>
        <begin position="86"/>
        <end position="105"/>
    </location>
</feature>
<evidence type="ECO:0000256" key="8">
    <source>
        <dbReference type="RuleBase" id="RU003755"/>
    </source>
</evidence>
<dbReference type="NCBIfam" id="TIGR00924">
    <property type="entry name" value="yjdL_sub1_fam"/>
    <property type="match status" value="1"/>
</dbReference>
<comment type="caution">
    <text evidence="11">The sequence shown here is derived from an EMBL/GenBank/DDBJ whole genome shotgun (WGS) entry which is preliminary data.</text>
</comment>
<feature type="transmembrane region" description="Helical" evidence="9">
    <location>
        <begin position="181"/>
        <end position="201"/>
    </location>
</feature>
<dbReference type="PROSITE" id="PS50850">
    <property type="entry name" value="MFS"/>
    <property type="match status" value="1"/>
</dbReference>
<evidence type="ECO:0000256" key="6">
    <source>
        <dbReference type="ARBA" id="ARBA00022989"/>
    </source>
</evidence>
<evidence type="ECO:0000256" key="1">
    <source>
        <dbReference type="ARBA" id="ARBA00004651"/>
    </source>
</evidence>
<feature type="transmembrane region" description="Helical" evidence="9">
    <location>
        <begin position="478"/>
        <end position="499"/>
    </location>
</feature>
<evidence type="ECO:0000256" key="9">
    <source>
        <dbReference type="SAM" id="Phobius"/>
    </source>
</evidence>
<evidence type="ECO:0000256" key="7">
    <source>
        <dbReference type="ARBA" id="ARBA00023136"/>
    </source>
</evidence>
<dbReference type="SUPFAM" id="SSF103473">
    <property type="entry name" value="MFS general substrate transporter"/>
    <property type="match status" value="1"/>
</dbReference>
<name>A0A1S1YXJ6_FLAPC</name>
<dbReference type="Pfam" id="PF00854">
    <property type="entry name" value="PTR2"/>
    <property type="match status" value="1"/>
</dbReference>
<feature type="transmembrane region" description="Helical" evidence="9">
    <location>
        <begin position="345"/>
        <end position="365"/>
    </location>
</feature>
<dbReference type="PROSITE" id="PS01023">
    <property type="entry name" value="PTR2_2"/>
    <property type="match status" value="1"/>
</dbReference>
<dbReference type="GO" id="GO:0005886">
    <property type="term" value="C:plasma membrane"/>
    <property type="evidence" value="ECO:0007669"/>
    <property type="project" value="UniProtKB-SubCell"/>
</dbReference>
<protein>
    <recommendedName>
        <fullName evidence="10">Major facilitator superfamily (MFS) profile domain-containing protein</fullName>
    </recommendedName>
</protein>
<proteinExistence type="inferred from homology"/>
<feature type="transmembrane region" description="Helical" evidence="9">
    <location>
        <begin position="156"/>
        <end position="175"/>
    </location>
</feature>
<dbReference type="InterPro" id="IPR000109">
    <property type="entry name" value="POT_fam"/>
</dbReference>
<evidence type="ECO:0000313" key="11">
    <source>
        <dbReference type="EMBL" id="OHX65585.1"/>
    </source>
</evidence>
<dbReference type="InterPro" id="IPR050171">
    <property type="entry name" value="MFS_Transporters"/>
</dbReference>
<dbReference type="InterPro" id="IPR020846">
    <property type="entry name" value="MFS_dom"/>
</dbReference>
<dbReference type="InterPro" id="IPR005279">
    <property type="entry name" value="Dipep/tripep_permease"/>
</dbReference>
<accession>A0A1S1YXJ6</accession>
<feature type="transmembrane region" description="Helical" evidence="9">
    <location>
        <begin position="445"/>
        <end position="466"/>
    </location>
</feature>
<keyword evidence="12" id="KW-1185">Reference proteome</keyword>
<dbReference type="PANTHER" id="PTHR23517">
    <property type="entry name" value="RESISTANCE PROTEIN MDTM, PUTATIVE-RELATED-RELATED"/>
    <property type="match status" value="1"/>
</dbReference>
<organism evidence="11 12">
    <name type="scientific">Flammeovirga pacifica</name>
    <dbReference type="NCBI Taxonomy" id="915059"/>
    <lineage>
        <taxon>Bacteria</taxon>
        <taxon>Pseudomonadati</taxon>
        <taxon>Bacteroidota</taxon>
        <taxon>Cytophagia</taxon>
        <taxon>Cytophagales</taxon>
        <taxon>Flammeovirgaceae</taxon>
        <taxon>Flammeovirga</taxon>
    </lineage>
</organism>
<keyword evidence="5" id="KW-0653">Protein transport</keyword>
<comment type="subcellular location">
    <subcellularLocation>
        <location evidence="1">Cell membrane</location>
        <topology evidence="1">Multi-pass membrane protein</topology>
    </subcellularLocation>
    <subcellularLocation>
        <location evidence="8">Membrane</location>
        <topology evidence="8">Multi-pass membrane protein</topology>
    </subcellularLocation>
</comment>
<gene>
    <name evidence="11" type="ORF">NH26_04085</name>
</gene>